<dbReference type="Proteomes" id="UP000236990">
    <property type="component" value="Unassembled WGS sequence"/>
</dbReference>
<proteinExistence type="predicted"/>
<sequence>MATKSIWAKDNVSDFTLDSTCTPEFCGGSFIVTKGEKSVQFMIDRFVSVAQKELFDVHYSVHNLSNEPVQVSFMSQIDADVL</sequence>
<dbReference type="EMBL" id="NKCZ01000071">
    <property type="protein sequence ID" value="POD88568.1"/>
    <property type="molecule type" value="Genomic_DNA"/>
</dbReference>
<keyword evidence="1" id="KW-0328">Glycosyltransferase</keyword>
<dbReference type="SUPFAM" id="SSF74650">
    <property type="entry name" value="Galactose mutarotase-like"/>
    <property type="match status" value="1"/>
</dbReference>
<dbReference type="Gene3D" id="2.70.98.40">
    <property type="entry name" value="Glycoside hydrolase, family 65, N-terminal domain"/>
    <property type="match status" value="1"/>
</dbReference>
<dbReference type="GO" id="GO:0005975">
    <property type="term" value="P:carbohydrate metabolic process"/>
    <property type="evidence" value="ECO:0007669"/>
    <property type="project" value="InterPro"/>
</dbReference>
<evidence type="ECO:0000313" key="1">
    <source>
        <dbReference type="EMBL" id="POD88568.1"/>
    </source>
</evidence>
<accession>A0A2S3U8K0</accession>
<reference evidence="1 2" key="1">
    <citation type="submission" date="2017-06" db="EMBL/GenBank/DDBJ databases">
        <title>Genome sequence of Lactobacillus plantarum subsp. plantarum strain SRCM101258.</title>
        <authorList>
            <person name="Cho S.H."/>
        </authorList>
    </citation>
    <scope>NUCLEOTIDE SEQUENCE [LARGE SCALE GENOMIC DNA]</scope>
    <source>
        <strain evidence="1 2">SRCM101258</strain>
    </source>
</reference>
<dbReference type="InterPro" id="IPR011013">
    <property type="entry name" value="Gal_mutarotase_sf_dom"/>
</dbReference>
<dbReference type="GO" id="GO:0030246">
    <property type="term" value="F:carbohydrate binding"/>
    <property type="evidence" value="ECO:0007669"/>
    <property type="project" value="InterPro"/>
</dbReference>
<comment type="caution">
    <text evidence="1">The sequence shown here is derived from an EMBL/GenBank/DDBJ whole genome shotgun (WGS) entry which is preliminary data.</text>
</comment>
<evidence type="ECO:0000313" key="2">
    <source>
        <dbReference type="Proteomes" id="UP000236990"/>
    </source>
</evidence>
<keyword evidence="1" id="KW-0808">Transferase</keyword>
<protein>
    <submittedName>
        <fullName evidence="1">Maltose phosphorylase</fullName>
        <ecNumber evidence="1">2.4.1.8</ecNumber>
    </submittedName>
</protein>
<dbReference type="InterPro" id="IPR037018">
    <property type="entry name" value="GH65_N"/>
</dbReference>
<name>A0A2S3U8K0_LACPN</name>
<organism evidence="1 2">
    <name type="scientific">Lactiplantibacillus plantarum subsp. plantarum</name>
    <dbReference type="NCBI Taxonomy" id="337330"/>
    <lineage>
        <taxon>Bacteria</taxon>
        <taxon>Bacillati</taxon>
        <taxon>Bacillota</taxon>
        <taxon>Bacilli</taxon>
        <taxon>Lactobacillales</taxon>
        <taxon>Lactobacillaceae</taxon>
        <taxon>Lactiplantibacillus</taxon>
    </lineage>
</organism>
<dbReference type="GO" id="GO:0050082">
    <property type="term" value="F:maltose phosphorylase activity"/>
    <property type="evidence" value="ECO:0007669"/>
    <property type="project" value="UniProtKB-EC"/>
</dbReference>
<gene>
    <name evidence="1" type="primary">mapA</name>
    <name evidence="1" type="ORF">S101258_00681</name>
</gene>
<dbReference type="EC" id="2.4.1.8" evidence="1"/>
<dbReference type="AlphaFoldDB" id="A0A2S3U8K0"/>